<dbReference type="EMBL" id="CP019070">
    <property type="protein sequence ID" value="APW65534.1"/>
    <property type="molecule type" value="Genomic_DNA"/>
</dbReference>
<keyword evidence="3" id="KW-1185">Reference proteome</keyword>
<dbReference type="Proteomes" id="UP000186074">
    <property type="component" value="Chromosome"/>
</dbReference>
<dbReference type="InterPro" id="IPR009799">
    <property type="entry name" value="EthD_dom"/>
</dbReference>
<dbReference type="SUPFAM" id="SSF54909">
    <property type="entry name" value="Dimeric alpha+beta barrel"/>
    <property type="match status" value="1"/>
</dbReference>
<dbReference type="RefSeq" id="WP_076086027.1">
    <property type="nucleotide sequence ID" value="NZ_CP019070.1"/>
</dbReference>
<evidence type="ECO:0000259" key="1">
    <source>
        <dbReference type="Pfam" id="PF07110"/>
    </source>
</evidence>
<proteinExistence type="predicted"/>
<reference evidence="2 3" key="1">
    <citation type="submission" date="2017-01" db="EMBL/GenBank/DDBJ databases">
        <title>Genome sequencing of Arcobacter sp. LPB0137.</title>
        <authorList>
            <person name="Lee G.-W."/>
            <person name="Yi H."/>
        </authorList>
    </citation>
    <scope>NUCLEOTIDE SEQUENCE [LARGE SCALE GENOMIC DNA]</scope>
    <source>
        <strain evidence="2 3">LPB0137</strain>
    </source>
</reference>
<evidence type="ECO:0000313" key="2">
    <source>
        <dbReference type="EMBL" id="APW65534.1"/>
    </source>
</evidence>
<dbReference type="OrthoDB" id="5343971at2"/>
<dbReference type="AlphaFoldDB" id="A0A1P8KLU1"/>
<organism evidence="2 3">
    <name type="scientific">Poseidonibacter parvus</name>
    <dbReference type="NCBI Taxonomy" id="1850254"/>
    <lineage>
        <taxon>Bacteria</taxon>
        <taxon>Pseudomonadati</taxon>
        <taxon>Campylobacterota</taxon>
        <taxon>Epsilonproteobacteria</taxon>
        <taxon>Campylobacterales</taxon>
        <taxon>Arcobacteraceae</taxon>
        <taxon>Poseidonibacter</taxon>
    </lineage>
</organism>
<dbReference type="InterPro" id="IPR011008">
    <property type="entry name" value="Dimeric_a/b-barrel"/>
</dbReference>
<dbReference type="KEGG" id="alp:LPB137_06585"/>
<dbReference type="Pfam" id="PF07110">
    <property type="entry name" value="EthD"/>
    <property type="match status" value="1"/>
</dbReference>
<dbReference type="GO" id="GO:0016491">
    <property type="term" value="F:oxidoreductase activity"/>
    <property type="evidence" value="ECO:0007669"/>
    <property type="project" value="InterPro"/>
</dbReference>
<dbReference type="PANTHER" id="PTHR40260:SF2">
    <property type="entry name" value="BLR8190 PROTEIN"/>
    <property type="match status" value="1"/>
</dbReference>
<dbReference type="STRING" id="1850254.LPB137_06585"/>
<accession>A0A1P8KLU1</accession>
<protein>
    <submittedName>
        <fullName evidence="2">Ethyl tert-butyl ether degradation protein EthD</fullName>
    </submittedName>
</protein>
<dbReference type="NCBIfam" id="TIGR02118">
    <property type="entry name" value="EthD family reductase"/>
    <property type="match status" value="1"/>
</dbReference>
<name>A0A1P8KLU1_9BACT</name>
<gene>
    <name evidence="2" type="ORF">LPB137_06585</name>
</gene>
<feature type="domain" description="EthD" evidence="1">
    <location>
        <begin position="18"/>
        <end position="90"/>
    </location>
</feature>
<evidence type="ECO:0000313" key="3">
    <source>
        <dbReference type="Proteomes" id="UP000186074"/>
    </source>
</evidence>
<dbReference type="Gene3D" id="3.30.70.100">
    <property type="match status" value="1"/>
</dbReference>
<dbReference type="PANTHER" id="PTHR40260">
    <property type="entry name" value="BLR8190 PROTEIN"/>
    <property type="match status" value="1"/>
</dbReference>
<sequence length="103" mass="11474">MIKVSVLYPNSDELIFDKEYYLNTHVPLVSKLLGDSLKNAQVDFGLASGVPGEAAMYVVMTHMSFESLESFQAIFEPNSVEILSDIANFTNCQPQLQISEIQI</sequence>